<evidence type="ECO:0000313" key="6">
    <source>
        <dbReference type="EMBL" id="CAF3788318.1"/>
    </source>
</evidence>
<reference evidence="3" key="1">
    <citation type="submission" date="2021-02" db="EMBL/GenBank/DDBJ databases">
        <authorList>
            <person name="Nowell W R."/>
        </authorList>
    </citation>
    <scope>NUCLEOTIDE SEQUENCE</scope>
</reference>
<keyword evidence="7" id="KW-1185">Reference proteome</keyword>
<organism evidence="3 7">
    <name type="scientific">Didymodactylos carnosus</name>
    <dbReference type="NCBI Taxonomy" id="1234261"/>
    <lineage>
        <taxon>Eukaryota</taxon>
        <taxon>Metazoa</taxon>
        <taxon>Spiralia</taxon>
        <taxon>Gnathifera</taxon>
        <taxon>Rotifera</taxon>
        <taxon>Eurotatoria</taxon>
        <taxon>Bdelloidea</taxon>
        <taxon>Philodinida</taxon>
        <taxon>Philodinidae</taxon>
        <taxon>Didymodactylos</taxon>
    </lineage>
</organism>
<dbReference type="Gene3D" id="3.10.20.90">
    <property type="entry name" value="Phosphatidylinositol 3-kinase Catalytic Subunit, Chain A, domain 1"/>
    <property type="match status" value="1"/>
</dbReference>
<feature type="region of interest" description="Disordered" evidence="2">
    <location>
        <begin position="694"/>
        <end position="718"/>
    </location>
</feature>
<feature type="compositionally biased region" description="Polar residues" evidence="2">
    <location>
        <begin position="546"/>
        <end position="562"/>
    </location>
</feature>
<dbReference type="Proteomes" id="UP000682733">
    <property type="component" value="Unassembled WGS sequence"/>
</dbReference>
<dbReference type="EMBL" id="CAJNOK010006945">
    <property type="protein sequence ID" value="CAF1019669.1"/>
    <property type="molecule type" value="Genomic_DNA"/>
</dbReference>
<evidence type="ECO:0000256" key="1">
    <source>
        <dbReference type="SAM" id="Coils"/>
    </source>
</evidence>
<gene>
    <name evidence="3" type="ORF">GPM918_LOCUS7968</name>
    <name evidence="4" type="ORF">OVA965_LOCUS15440</name>
    <name evidence="5" type="ORF">SRO942_LOCUS7968</name>
    <name evidence="6" type="ORF">TMI583_LOCUS15446</name>
</gene>
<feature type="region of interest" description="Disordered" evidence="2">
    <location>
        <begin position="543"/>
        <end position="594"/>
    </location>
</feature>
<dbReference type="OrthoDB" id="10034447at2759"/>
<evidence type="ECO:0000313" key="4">
    <source>
        <dbReference type="EMBL" id="CAF1019669.1"/>
    </source>
</evidence>
<dbReference type="PANTHER" id="PTHR15286">
    <property type="entry name" value="RAS-ASSOCIATING DOMAIN CONTAINING PROTEIN"/>
    <property type="match status" value="1"/>
</dbReference>
<dbReference type="CDD" id="cd16123">
    <property type="entry name" value="RA_RASSF7_like"/>
    <property type="match status" value="1"/>
</dbReference>
<proteinExistence type="predicted"/>
<dbReference type="Proteomes" id="UP000681722">
    <property type="component" value="Unassembled WGS sequence"/>
</dbReference>
<dbReference type="Proteomes" id="UP000663829">
    <property type="component" value="Unassembled WGS sequence"/>
</dbReference>
<dbReference type="AlphaFoldDB" id="A0A813YQ30"/>
<dbReference type="Proteomes" id="UP000677228">
    <property type="component" value="Unassembled WGS sequence"/>
</dbReference>
<dbReference type="EMBL" id="CAJOBA010006953">
    <property type="protein sequence ID" value="CAF3788318.1"/>
    <property type="molecule type" value="Genomic_DNA"/>
</dbReference>
<feature type="compositionally biased region" description="Polar residues" evidence="2">
    <location>
        <begin position="698"/>
        <end position="718"/>
    </location>
</feature>
<dbReference type="SUPFAM" id="SSF54236">
    <property type="entry name" value="Ubiquitin-like"/>
    <property type="match status" value="1"/>
</dbReference>
<feature type="compositionally biased region" description="Low complexity" evidence="2">
    <location>
        <begin position="563"/>
        <end position="578"/>
    </location>
</feature>
<sequence>MDLETEIPIWYDGRMKWISNLTSRSTCDDIIDAIFHESSSRTHQNHSYVLYECWRGVERPLDGKCRLLKLWQTWAEECSNVTLSVRHRPPTMDGIVKTSTPTTNRSPVRMATNDQINDTLNRSTLERRSKRNRDIERTERVNRYVNIVLYQDKKLEKLKRDIRKTDGNLKKLKALETIDTSQQNEQNLILHRNSSSDDSDISLSDISNIFSDLSSDSVNEYTQLCRNILHLHHELELQNQLILRLSSEIEHELQTSSIPDQPPSRSIQFSDISTLIKNVSESLEKSRALYEQSEQFDKQIQTLSADIKQKTKQAEELEQEYDLMDIEVDNQDSESEEQDEEVMDITPRNDITEPDSLEEMDKQPVKANKVEHHRKLKRKIQQTTKTKTIDSLNYLNQHLNNLAAAQQKNKRENSRVKNVGVMKSETTDQWTTTINDNTQERVSTLNDVEHEEIPLPKHEQEQKYTNENMLVAEQGVRPILSTQNPSVHRPTAIVEPSLSSVLIQQPTTNARSSSFINSVLNIFSDNNGRSSLRLKSSNKRLASSNIKLSHNDNTPSSVLGTRQSSSSSQSIYQNVIQQQDEKRTSKKSYQHPPPTYRFFVATDYGTSNIKRTGAATQTQTSNTKTSINSNIQIIPFPVRNLNMLPTRCSSTMPWTQQATALNSYSVRTSALVTLPSSIKPQKMTHEMPTRIEADESDTGISSLNSDENQGNQQLVTLV</sequence>
<dbReference type="InterPro" id="IPR033593">
    <property type="entry name" value="N-RASSF"/>
</dbReference>
<protein>
    <submittedName>
        <fullName evidence="3">Uncharacterized protein</fullName>
    </submittedName>
</protein>
<evidence type="ECO:0000313" key="3">
    <source>
        <dbReference type="EMBL" id="CAF0888018.1"/>
    </source>
</evidence>
<evidence type="ECO:0000256" key="2">
    <source>
        <dbReference type="SAM" id="MobiDB-lite"/>
    </source>
</evidence>
<name>A0A813YQ30_9BILA</name>
<dbReference type="EMBL" id="CAJNOQ010001343">
    <property type="protein sequence ID" value="CAF0888018.1"/>
    <property type="molecule type" value="Genomic_DNA"/>
</dbReference>
<dbReference type="EMBL" id="CAJOBC010001343">
    <property type="protein sequence ID" value="CAF3672885.1"/>
    <property type="molecule type" value="Genomic_DNA"/>
</dbReference>
<comment type="caution">
    <text evidence="3">The sequence shown here is derived from an EMBL/GenBank/DDBJ whole genome shotgun (WGS) entry which is preliminary data.</text>
</comment>
<accession>A0A813YQ30</accession>
<evidence type="ECO:0000313" key="5">
    <source>
        <dbReference type="EMBL" id="CAF3672885.1"/>
    </source>
</evidence>
<evidence type="ECO:0000313" key="7">
    <source>
        <dbReference type="Proteomes" id="UP000663829"/>
    </source>
</evidence>
<keyword evidence="1" id="KW-0175">Coiled coil</keyword>
<dbReference type="InterPro" id="IPR029071">
    <property type="entry name" value="Ubiquitin-like_domsf"/>
</dbReference>
<feature type="coiled-coil region" evidence="1">
    <location>
        <begin position="300"/>
        <end position="334"/>
    </location>
</feature>
<dbReference type="PANTHER" id="PTHR15286:SF6">
    <property type="entry name" value="GH01133P"/>
    <property type="match status" value="1"/>
</dbReference>